<organism evidence="2 3">
    <name type="scientific">Xylaria flabelliformis</name>
    <dbReference type="NCBI Taxonomy" id="2512241"/>
    <lineage>
        <taxon>Eukaryota</taxon>
        <taxon>Fungi</taxon>
        <taxon>Dikarya</taxon>
        <taxon>Ascomycota</taxon>
        <taxon>Pezizomycotina</taxon>
        <taxon>Sordariomycetes</taxon>
        <taxon>Xylariomycetidae</taxon>
        <taxon>Xylariales</taxon>
        <taxon>Xylariaceae</taxon>
        <taxon>Xylaria</taxon>
    </lineage>
</organism>
<keyword evidence="3" id="KW-1185">Reference proteome</keyword>
<proteinExistence type="predicted"/>
<dbReference type="Pfam" id="PF11951">
    <property type="entry name" value="Fungal_trans_2"/>
    <property type="match status" value="1"/>
</dbReference>
<gene>
    <name evidence="2" type="ORF">FHL15_011192</name>
</gene>
<evidence type="ECO:0008006" key="4">
    <source>
        <dbReference type="Google" id="ProtNLM"/>
    </source>
</evidence>
<dbReference type="Proteomes" id="UP000319160">
    <property type="component" value="Unassembled WGS sequence"/>
</dbReference>
<evidence type="ECO:0000313" key="2">
    <source>
        <dbReference type="EMBL" id="TRX87903.1"/>
    </source>
</evidence>
<accession>A0A553HIX4</accession>
<dbReference type="EMBL" id="VFLP01000110">
    <property type="protein sequence ID" value="TRX87903.1"/>
    <property type="molecule type" value="Genomic_DNA"/>
</dbReference>
<dbReference type="OrthoDB" id="4314040at2759"/>
<sequence length="595" mass="66413">MCDYTRPTCLQCAKSRRPCPGYKDAFDLVFRNETEATERRAKRASKKALVPKVERRDSLLHEAPGTSFASSFGTNALETSAVPSSPEIPVEEHARNLFISNFILLPKDDSTAGHLDFVLPLREEAGPDSHIYHAFNACAMVFLNNRKAAGGRYWDKALSEYNMAIAKTNAALRNKESQLSDATLAAVLLLGMFENISAKQISAFNWGSHIDGAVALVKLRGKEQVKTQVGFQLFLAVRTLMSVYCLTAFTAPKMGAEWWLDNTTFSKTAVVVQRLMIKSSEIRAEAIRLIDSLTKSPENIELMLDVIRKAQAVDQEVVAWQESLPEDWHLKTVAWEDSVMNGDCAKAEVFPGRVDVYSDVWIGTVCNSARALRLILQSMSVRCAAWVCAPVDYRTTPEYATAASVCRDAITDIIASVPYFLGWHLRRKEVSHIKTNFGTFPCGEEDTAKGLAGYLITWPLTCVISQDYATDAQRAWVVGRLRKIGNELGVKYALAMCQLQMRVPSMMIRRDMLMRADRPAVNGGYGLVKIVEARLAPPVSPEHALNPHQQWEAVQKKRFEQGKAELIEKLTKNTADDEGAQRAASRWLKMEKRQG</sequence>
<dbReference type="PANTHER" id="PTHR38791">
    <property type="entry name" value="ZN(II)2CYS6 TRANSCRIPTION FACTOR (EUROFUNG)-RELATED-RELATED"/>
    <property type="match status" value="1"/>
</dbReference>
<evidence type="ECO:0000313" key="3">
    <source>
        <dbReference type="Proteomes" id="UP000319160"/>
    </source>
</evidence>
<dbReference type="InterPro" id="IPR021858">
    <property type="entry name" value="Fun_TF"/>
</dbReference>
<name>A0A553HIX4_9PEZI</name>
<reference evidence="3" key="1">
    <citation type="submission" date="2019-06" db="EMBL/GenBank/DDBJ databases">
        <title>Draft genome sequence of the griseofulvin-producing fungus Xylaria cubensis strain G536.</title>
        <authorList>
            <person name="Mead M.E."/>
            <person name="Raja H.A."/>
            <person name="Steenwyk J.L."/>
            <person name="Knowles S.L."/>
            <person name="Oberlies N.H."/>
            <person name="Rokas A."/>
        </authorList>
    </citation>
    <scope>NUCLEOTIDE SEQUENCE [LARGE SCALE GENOMIC DNA]</scope>
    <source>
        <strain evidence="3">G536</strain>
    </source>
</reference>
<evidence type="ECO:0000256" key="1">
    <source>
        <dbReference type="ARBA" id="ARBA00023242"/>
    </source>
</evidence>
<dbReference type="InterPro" id="IPR053175">
    <property type="entry name" value="DHMBA_Reg_Transcription_Factor"/>
</dbReference>
<keyword evidence="1" id="KW-0539">Nucleus</keyword>
<dbReference type="STRING" id="2512241.A0A553HIX4"/>
<dbReference type="AlphaFoldDB" id="A0A553HIX4"/>
<protein>
    <recommendedName>
        <fullName evidence="4">Zn(2)-C6 fungal-type domain-containing protein</fullName>
    </recommendedName>
</protein>
<comment type="caution">
    <text evidence="2">The sequence shown here is derived from an EMBL/GenBank/DDBJ whole genome shotgun (WGS) entry which is preliminary data.</text>
</comment>
<dbReference type="PANTHER" id="PTHR38791:SF13">
    <property type="entry name" value="ZN(2)-C6 FUNGAL-TYPE DOMAIN-CONTAINING PROTEIN"/>
    <property type="match status" value="1"/>
</dbReference>